<evidence type="ECO:0000313" key="1">
    <source>
        <dbReference type="EMBL" id="TBU53355.1"/>
    </source>
</evidence>
<organism evidence="1 2">
    <name type="scientific">Dichomitus squalens</name>
    <dbReference type="NCBI Taxonomy" id="114155"/>
    <lineage>
        <taxon>Eukaryota</taxon>
        <taxon>Fungi</taxon>
        <taxon>Dikarya</taxon>
        <taxon>Basidiomycota</taxon>
        <taxon>Agaricomycotina</taxon>
        <taxon>Agaricomycetes</taxon>
        <taxon>Polyporales</taxon>
        <taxon>Polyporaceae</taxon>
        <taxon>Dichomitus</taxon>
    </lineage>
</organism>
<reference evidence="1 2" key="1">
    <citation type="submission" date="2019-01" db="EMBL/GenBank/DDBJ databases">
        <title>Draft genome sequences of three monokaryotic isolates of the white-rot basidiomycete fungus Dichomitus squalens.</title>
        <authorList>
            <consortium name="DOE Joint Genome Institute"/>
            <person name="Lopez S.C."/>
            <person name="Andreopoulos B."/>
            <person name="Pangilinan J."/>
            <person name="Lipzen A."/>
            <person name="Riley R."/>
            <person name="Ahrendt S."/>
            <person name="Ng V."/>
            <person name="Barry K."/>
            <person name="Daum C."/>
            <person name="Grigoriev I.V."/>
            <person name="Hilden K.S."/>
            <person name="Makela M.R."/>
            <person name="de Vries R.P."/>
        </authorList>
    </citation>
    <scope>NUCLEOTIDE SEQUENCE [LARGE SCALE GENOMIC DNA]</scope>
    <source>
        <strain evidence="1 2">CBS 464.89</strain>
    </source>
</reference>
<accession>A0A4Q9PG92</accession>
<sequence>MLLNIQGVWGLRVYLLDARNVLALRFRRAHSRCRRETRPWRPTARYLGTRASRGAWVGACVAHRRWAERGGSSRAPCVDCT</sequence>
<dbReference type="AlphaFoldDB" id="A0A4Q9PG92"/>
<evidence type="ECO:0000313" key="2">
    <source>
        <dbReference type="Proteomes" id="UP000292082"/>
    </source>
</evidence>
<name>A0A4Q9PG92_9APHY</name>
<proteinExistence type="predicted"/>
<dbReference type="EMBL" id="ML145216">
    <property type="protein sequence ID" value="TBU53355.1"/>
    <property type="molecule type" value="Genomic_DNA"/>
</dbReference>
<keyword evidence="2" id="KW-1185">Reference proteome</keyword>
<protein>
    <submittedName>
        <fullName evidence="1">Uncharacterized protein</fullName>
    </submittedName>
</protein>
<dbReference type="Proteomes" id="UP000292082">
    <property type="component" value="Unassembled WGS sequence"/>
</dbReference>
<gene>
    <name evidence="1" type="ORF">BD310DRAFT_938178</name>
</gene>